<evidence type="ECO:0000256" key="2">
    <source>
        <dbReference type="ARBA" id="ARBA00022741"/>
    </source>
</evidence>
<evidence type="ECO:0000256" key="1">
    <source>
        <dbReference type="ARBA" id="ARBA00022448"/>
    </source>
</evidence>
<dbReference type="Pfam" id="PF00005">
    <property type="entry name" value="ABC_tran"/>
    <property type="match status" value="1"/>
</dbReference>
<dbReference type="InterPro" id="IPR003593">
    <property type="entry name" value="AAA+_ATPase"/>
</dbReference>
<evidence type="ECO:0000259" key="4">
    <source>
        <dbReference type="PROSITE" id="PS50893"/>
    </source>
</evidence>
<protein>
    <submittedName>
        <fullName evidence="5">ABC transporter ATP-binding protein</fullName>
    </submittedName>
</protein>
<dbReference type="RefSeq" id="WP_235311246.1">
    <property type="nucleotide sequence ID" value="NZ_JAKGAS010000003.1"/>
</dbReference>
<organism evidence="5 6">
    <name type="scientific">Paraglaciecola algarum</name>
    <dbReference type="NCBI Taxonomy" id="3050085"/>
    <lineage>
        <taxon>Bacteria</taxon>
        <taxon>Pseudomonadati</taxon>
        <taxon>Pseudomonadota</taxon>
        <taxon>Gammaproteobacteria</taxon>
        <taxon>Alteromonadales</taxon>
        <taxon>Alteromonadaceae</taxon>
        <taxon>Paraglaciecola</taxon>
    </lineage>
</organism>
<dbReference type="CDD" id="cd03230">
    <property type="entry name" value="ABC_DR_subfamily_A"/>
    <property type="match status" value="1"/>
</dbReference>
<keyword evidence="1" id="KW-0813">Transport</keyword>
<keyword evidence="2" id="KW-0547">Nucleotide-binding</keyword>
<evidence type="ECO:0000313" key="5">
    <source>
        <dbReference type="EMBL" id="MCF2947711.1"/>
    </source>
</evidence>
<gene>
    <name evidence="5" type="ORF">L0668_06315</name>
</gene>
<dbReference type="GO" id="GO:0005524">
    <property type="term" value="F:ATP binding"/>
    <property type="evidence" value="ECO:0007669"/>
    <property type="project" value="UniProtKB-KW"/>
</dbReference>
<dbReference type="SMART" id="SM00382">
    <property type="entry name" value="AAA"/>
    <property type="match status" value="1"/>
</dbReference>
<proteinExistence type="predicted"/>
<dbReference type="InterPro" id="IPR051782">
    <property type="entry name" value="ABC_Transporter_VariousFunc"/>
</dbReference>
<name>A0ABS9D7R7_9ALTE</name>
<sequence>MNILSLQNVHKAYGKFSQHKEVLKGVDLELKQGSVMGLIGANGSGKTTLLKTALGLLKADQGQAQVFSENSWNMSADCKQKLGYVAQKLDCFQWMTPKQLFDYTGAFYQNWDKNKVADLIKKMDVDLKQKISNMSEGQCQHVSIIQALGHSPELIVLDEPVASLDPAARRSFVKELIDMNLDNQTSILFSTHITSDLERVAAEVAFLKSGKICYQGNIDDLKENVVRLLIKSTQSLPEIATSLELTNSLALTDSLERTKNPEVIHHDFKGQHGRMTVKNFDAHQMVMWQKEFNAEITVEALSLEDIFLELNA</sequence>
<dbReference type="PROSITE" id="PS50893">
    <property type="entry name" value="ABC_TRANSPORTER_2"/>
    <property type="match status" value="1"/>
</dbReference>
<dbReference type="EMBL" id="JAKGAS010000003">
    <property type="protein sequence ID" value="MCF2947711.1"/>
    <property type="molecule type" value="Genomic_DNA"/>
</dbReference>
<dbReference type="PANTHER" id="PTHR42939">
    <property type="entry name" value="ABC TRANSPORTER ATP-BINDING PROTEIN ALBC-RELATED"/>
    <property type="match status" value="1"/>
</dbReference>
<keyword evidence="3 5" id="KW-0067">ATP-binding</keyword>
<dbReference type="InterPro" id="IPR003439">
    <property type="entry name" value="ABC_transporter-like_ATP-bd"/>
</dbReference>
<dbReference type="SUPFAM" id="SSF52540">
    <property type="entry name" value="P-loop containing nucleoside triphosphate hydrolases"/>
    <property type="match status" value="1"/>
</dbReference>
<dbReference type="Proteomes" id="UP001521137">
    <property type="component" value="Unassembled WGS sequence"/>
</dbReference>
<dbReference type="InterPro" id="IPR027417">
    <property type="entry name" value="P-loop_NTPase"/>
</dbReference>
<keyword evidence="6" id="KW-1185">Reference proteome</keyword>
<feature type="domain" description="ABC transporter" evidence="4">
    <location>
        <begin position="4"/>
        <end position="234"/>
    </location>
</feature>
<evidence type="ECO:0000313" key="6">
    <source>
        <dbReference type="Proteomes" id="UP001521137"/>
    </source>
</evidence>
<dbReference type="PANTHER" id="PTHR42939:SF1">
    <property type="entry name" value="ABC TRANSPORTER ATP-BINDING PROTEIN ALBC-RELATED"/>
    <property type="match status" value="1"/>
</dbReference>
<accession>A0ABS9D7R7</accession>
<evidence type="ECO:0000256" key="3">
    <source>
        <dbReference type="ARBA" id="ARBA00022840"/>
    </source>
</evidence>
<reference evidence="5 6" key="1">
    <citation type="submission" date="2022-01" db="EMBL/GenBank/DDBJ databases">
        <title>Paraglaciecola sp. G1-23.</title>
        <authorList>
            <person name="Jin M.S."/>
            <person name="Han D.M."/>
            <person name="Kim H.M."/>
            <person name="Jeon C.O."/>
        </authorList>
    </citation>
    <scope>NUCLEOTIDE SEQUENCE [LARGE SCALE GENOMIC DNA]</scope>
    <source>
        <strain evidence="5 6">G1-23</strain>
    </source>
</reference>
<comment type="caution">
    <text evidence="5">The sequence shown here is derived from an EMBL/GenBank/DDBJ whole genome shotgun (WGS) entry which is preliminary data.</text>
</comment>
<dbReference type="Gene3D" id="3.40.50.300">
    <property type="entry name" value="P-loop containing nucleotide triphosphate hydrolases"/>
    <property type="match status" value="1"/>
</dbReference>